<keyword evidence="1" id="KW-0238">DNA-binding</keyword>
<organism evidence="3 4">
    <name type="scientific">Streptococcus mitis</name>
    <dbReference type="NCBI Taxonomy" id="28037"/>
    <lineage>
        <taxon>Bacteria</taxon>
        <taxon>Bacillati</taxon>
        <taxon>Bacillota</taxon>
        <taxon>Bacilli</taxon>
        <taxon>Lactobacillales</taxon>
        <taxon>Streptococcaceae</taxon>
        <taxon>Streptococcus</taxon>
        <taxon>Streptococcus mitis group</taxon>
    </lineage>
</organism>
<dbReference type="RefSeq" id="WP_053092733.1">
    <property type="nucleotide sequence ID" value="NZ_RJOH01000007.1"/>
</dbReference>
<dbReference type="SMART" id="SM00530">
    <property type="entry name" value="HTH_XRE"/>
    <property type="match status" value="1"/>
</dbReference>
<dbReference type="GO" id="GO:0003677">
    <property type="term" value="F:DNA binding"/>
    <property type="evidence" value="ECO:0007669"/>
    <property type="project" value="UniProtKB-KW"/>
</dbReference>
<comment type="caution">
    <text evidence="3">The sequence shown here is derived from an EMBL/GenBank/DDBJ whole genome shotgun (WGS) entry which is preliminary data.</text>
</comment>
<reference evidence="3 4" key="1">
    <citation type="submission" date="2018-11" db="EMBL/GenBank/DDBJ databases">
        <title>Species Designations Belie Phenotypic and Genotypic Heterogeneity in Oral Streptococci.</title>
        <authorList>
            <person name="Velsko I."/>
        </authorList>
    </citation>
    <scope>NUCLEOTIDE SEQUENCE [LARGE SCALE GENOMIC DNA]</scope>
    <source>
        <strain evidence="3 4">BCC06</strain>
    </source>
</reference>
<dbReference type="CDD" id="cd00093">
    <property type="entry name" value="HTH_XRE"/>
    <property type="match status" value="1"/>
</dbReference>
<dbReference type="PROSITE" id="PS50943">
    <property type="entry name" value="HTH_CROC1"/>
    <property type="match status" value="1"/>
</dbReference>
<evidence type="ECO:0000313" key="3">
    <source>
        <dbReference type="EMBL" id="RSJ12925.1"/>
    </source>
</evidence>
<evidence type="ECO:0000259" key="2">
    <source>
        <dbReference type="PROSITE" id="PS50943"/>
    </source>
</evidence>
<protein>
    <submittedName>
        <fullName evidence="3">Helix-turn-helix domain protein</fullName>
    </submittedName>
</protein>
<proteinExistence type="predicted"/>
<dbReference type="AlphaFoldDB" id="A0A3R9KIH1"/>
<dbReference type="SUPFAM" id="SSF47413">
    <property type="entry name" value="lambda repressor-like DNA-binding domains"/>
    <property type="match status" value="1"/>
</dbReference>
<accession>A0A3R9KIH1</accession>
<feature type="domain" description="HTH cro/C1-type" evidence="2">
    <location>
        <begin position="12"/>
        <end position="67"/>
    </location>
</feature>
<dbReference type="PANTHER" id="PTHR46558">
    <property type="entry name" value="TRACRIPTIONAL REGULATORY PROTEIN-RELATED-RELATED"/>
    <property type="match status" value="1"/>
</dbReference>
<dbReference type="InterPro" id="IPR010982">
    <property type="entry name" value="Lambda_DNA-bd_dom_sf"/>
</dbReference>
<name>A0A3R9KIH1_STRMT</name>
<dbReference type="InterPro" id="IPR001387">
    <property type="entry name" value="Cro/C1-type_HTH"/>
</dbReference>
<gene>
    <name evidence="3" type="ORF">D8836_05655</name>
</gene>
<evidence type="ECO:0000256" key="1">
    <source>
        <dbReference type="ARBA" id="ARBA00023125"/>
    </source>
</evidence>
<dbReference type="PANTHER" id="PTHR46558:SF11">
    <property type="entry name" value="HTH-TYPE TRANSCRIPTIONAL REGULATOR XRE"/>
    <property type="match status" value="1"/>
</dbReference>
<dbReference type="Pfam" id="PF01381">
    <property type="entry name" value="HTH_3"/>
    <property type="match status" value="1"/>
</dbReference>
<sequence>MENQNNYFASNLKFLRQKYQMEQIDLANRLGRKSSSSVSEWERGKYTPKAGVLNDISRIFNVSLSELMTKDLSDTSSPPTETPQFRAIQRKAKILSVTDQERLLQIMDLTFQDVLNGGGDDDHDF</sequence>
<evidence type="ECO:0000313" key="4">
    <source>
        <dbReference type="Proteomes" id="UP000267438"/>
    </source>
</evidence>
<dbReference type="EMBL" id="RJOH01000007">
    <property type="protein sequence ID" value="RSJ12925.1"/>
    <property type="molecule type" value="Genomic_DNA"/>
</dbReference>
<dbReference type="Proteomes" id="UP000267438">
    <property type="component" value="Unassembled WGS sequence"/>
</dbReference>
<dbReference type="Gene3D" id="1.10.260.40">
    <property type="entry name" value="lambda repressor-like DNA-binding domains"/>
    <property type="match status" value="1"/>
</dbReference>